<feature type="domain" description="HTH lysR-type" evidence="5">
    <location>
        <begin position="1"/>
        <end position="57"/>
    </location>
</feature>
<reference evidence="6 7" key="1">
    <citation type="submission" date="2016-10" db="EMBL/GenBank/DDBJ databases">
        <title>Complete genome sequences of three Cupriavidus strains isolated from various Malaysian environments.</title>
        <authorList>
            <person name="Abdullah A.A.-A."/>
            <person name="Shafie N.A.H."/>
            <person name="Lau N.S."/>
        </authorList>
    </citation>
    <scope>NUCLEOTIDE SEQUENCE [LARGE SCALE GENOMIC DNA]</scope>
    <source>
        <strain evidence="6 7">USMAA1020</strain>
    </source>
</reference>
<accession>A0ABM6FEL7</accession>
<dbReference type="InterPro" id="IPR000847">
    <property type="entry name" value="LysR_HTH_N"/>
</dbReference>
<name>A0ABM6FEL7_9BURK</name>
<evidence type="ECO:0000256" key="4">
    <source>
        <dbReference type="ARBA" id="ARBA00023163"/>
    </source>
</evidence>
<keyword evidence="4" id="KW-0804">Transcription</keyword>
<dbReference type="InterPro" id="IPR036388">
    <property type="entry name" value="WH-like_DNA-bd_sf"/>
</dbReference>
<evidence type="ECO:0000256" key="2">
    <source>
        <dbReference type="ARBA" id="ARBA00023015"/>
    </source>
</evidence>
<protein>
    <submittedName>
        <fullName evidence="6">LysR family transcriptional regulator</fullName>
    </submittedName>
</protein>
<proteinExistence type="inferred from homology"/>
<dbReference type="Pfam" id="PF03466">
    <property type="entry name" value="LysR_substrate"/>
    <property type="match status" value="1"/>
</dbReference>
<dbReference type="SUPFAM" id="SSF53850">
    <property type="entry name" value="Periplasmic binding protein-like II"/>
    <property type="match status" value="1"/>
</dbReference>
<dbReference type="PANTHER" id="PTHR30126:SF94">
    <property type="entry name" value="LYSR FAMILY TRANSCRIPTIONAL REGULATOR"/>
    <property type="match status" value="1"/>
</dbReference>
<evidence type="ECO:0000256" key="3">
    <source>
        <dbReference type="ARBA" id="ARBA00023125"/>
    </source>
</evidence>
<dbReference type="InterPro" id="IPR005119">
    <property type="entry name" value="LysR_subst-bd"/>
</dbReference>
<comment type="similarity">
    <text evidence="1">Belongs to the LysR transcriptional regulatory family.</text>
</comment>
<dbReference type="EMBL" id="CP017755">
    <property type="protein sequence ID" value="AOZ10293.1"/>
    <property type="molecule type" value="Genomic_DNA"/>
</dbReference>
<keyword evidence="2" id="KW-0805">Transcription regulation</keyword>
<dbReference type="InterPro" id="IPR036390">
    <property type="entry name" value="WH_DNA-bd_sf"/>
</dbReference>
<dbReference type="PROSITE" id="PS50931">
    <property type="entry name" value="HTH_LYSR"/>
    <property type="match status" value="1"/>
</dbReference>
<evidence type="ECO:0000259" key="5">
    <source>
        <dbReference type="PROSITE" id="PS50931"/>
    </source>
</evidence>
<dbReference type="Gene3D" id="3.40.190.10">
    <property type="entry name" value="Periplasmic binding protein-like II"/>
    <property type="match status" value="2"/>
</dbReference>
<dbReference type="PANTHER" id="PTHR30126">
    <property type="entry name" value="HTH-TYPE TRANSCRIPTIONAL REGULATOR"/>
    <property type="match status" value="1"/>
</dbReference>
<organism evidence="6 7">
    <name type="scientific">Cupriavidus malaysiensis</name>
    <dbReference type="NCBI Taxonomy" id="367825"/>
    <lineage>
        <taxon>Bacteria</taxon>
        <taxon>Pseudomonadati</taxon>
        <taxon>Pseudomonadota</taxon>
        <taxon>Betaproteobacteria</taxon>
        <taxon>Burkholderiales</taxon>
        <taxon>Burkholderiaceae</taxon>
        <taxon>Cupriavidus</taxon>
    </lineage>
</organism>
<keyword evidence="3" id="KW-0238">DNA-binding</keyword>
<gene>
    <name evidence="6" type="ORF">BKK80_32330</name>
</gene>
<keyword evidence="7" id="KW-1185">Reference proteome</keyword>
<evidence type="ECO:0000256" key="1">
    <source>
        <dbReference type="ARBA" id="ARBA00009437"/>
    </source>
</evidence>
<sequence length="309" mass="33557">MLRELRTLIAVARHGTFAGAGARIGLTQSAVSAQIHRLEEELGFPLFDRTGRSARLNASGRETLALAEELITLYDRLGHQGLAAQGNAMVRIGAIASAQATFLADAIARFRAELPACRIRVVPGVSLNLLGQVDAGEVDIAVMIRPPYALPAELEWRSLLREPFVLLAPAALAGRGWREVVESEPFIRYDRGSFGGRLVDQFLRQQRLAVQEAIELDELEGIAQLVARGLGVALLPRTLAGGHWPAQVVALPLGDETFYREVGLVERARHSRQPVASRLAEHIGAAAQMLVEGQEKAARVRGRRRADGP</sequence>
<dbReference type="SUPFAM" id="SSF46785">
    <property type="entry name" value="Winged helix' DNA-binding domain"/>
    <property type="match status" value="1"/>
</dbReference>
<dbReference type="RefSeq" id="WP_071018286.1">
    <property type="nucleotide sequence ID" value="NZ_CP017755.1"/>
</dbReference>
<dbReference type="Proteomes" id="UP000177515">
    <property type="component" value="Chromosome 2"/>
</dbReference>
<dbReference type="CDD" id="cd08427">
    <property type="entry name" value="PBP2_LTTR_like_2"/>
    <property type="match status" value="1"/>
</dbReference>
<dbReference type="Pfam" id="PF00126">
    <property type="entry name" value="HTH_1"/>
    <property type="match status" value="1"/>
</dbReference>
<dbReference type="PRINTS" id="PR00039">
    <property type="entry name" value="HTHLYSR"/>
</dbReference>
<evidence type="ECO:0000313" key="6">
    <source>
        <dbReference type="EMBL" id="AOZ10293.1"/>
    </source>
</evidence>
<dbReference type="Gene3D" id="1.10.10.10">
    <property type="entry name" value="Winged helix-like DNA-binding domain superfamily/Winged helix DNA-binding domain"/>
    <property type="match status" value="1"/>
</dbReference>
<evidence type="ECO:0000313" key="7">
    <source>
        <dbReference type="Proteomes" id="UP000177515"/>
    </source>
</evidence>